<sequence>MSIPDGPDGPPVPVPAGATNTGDGVVHGIGPVTVDAYIDFQCPFCKQFALTSGPTLDKLVESRAITLVYHPMAFLDAASTNRYSSRAASASGCAADHGGFVPYHYALFVEQPPEGGPGLTDDELIALGPAAGVEDPSFAVCVRAHRYVDWAAAVTAAAARRGVNATPTVFVQGVPVPANPQMIASAVAAVTA</sequence>
<dbReference type="InterPro" id="IPR012336">
    <property type="entry name" value="Thioredoxin-like_fold"/>
</dbReference>
<dbReference type="CDD" id="cd02972">
    <property type="entry name" value="DsbA_family"/>
    <property type="match status" value="1"/>
</dbReference>
<dbReference type="Gene3D" id="3.40.30.10">
    <property type="entry name" value="Glutaredoxin"/>
    <property type="match status" value="1"/>
</dbReference>
<organism evidence="2 3">
    <name type="scientific">Sphaerisporangium krabiense</name>
    <dbReference type="NCBI Taxonomy" id="763782"/>
    <lineage>
        <taxon>Bacteria</taxon>
        <taxon>Bacillati</taxon>
        <taxon>Actinomycetota</taxon>
        <taxon>Actinomycetes</taxon>
        <taxon>Streptosporangiales</taxon>
        <taxon>Streptosporangiaceae</taxon>
        <taxon>Sphaerisporangium</taxon>
    </lineage>
</organism>
<dbReference type="EMBL" id="JACHBR010000001">
    <property type="protein sequence ID" value="MBB5625763.1"/>
    <property type="molecule type" value="Genomic_DNA"/>
</dbReference>
<dbReference type="Pfam" id="PF13462">
    <property type="entry name" value="Thioredoxin_4"/>
    <property type="match status" value="1"/>
</dbReference>
<dbReference type="GO" id="GO:0016853">
    <property type="term" value="F:isomerase activity"/>
    <property type="evidence" value="ECO:0007669"/>
    <property type="project" value="UniProtKB-KW"/>
</dbReference>
<protein>
    <submittedName>
        <fullName evidence="2">Protein-disulfide isomerase</fullName>
    </submittedName>
</protein>
<feature type="domain" description="Thioredoxin-like fold" evidence="1">
    <location>
        <begin position="31"/>
        <end position="176"/>
    </location>
</feature>
<dbReference type="SUPFAM" id="SSF52833">
    <property type="entry name" value="Thioredoxin-like"/>
    <property type="match status" value="1"/>
</dbReference>
<keyword evidence="2" id="KW-0413">Isomerase</keyword>
<name>A0A7W9DNW2_9ACTN</name>
<keyword evidence="3" id="KW-1185">Reference proteome</keyword>
<accession>A0A7W9DNW2</accession>
<gene>
    <name evidence="2" type="ORF">BJ981_001462</name>
</gene>
<proteinExistence type="predicted"/>
<evidence type="ECO:0000313" key="2">
    <source>
        <dbReference type="EMBL" id="MBB5625763.1"/>
    </source>
</evidence>
<reference evidence="2 3" key="1">
    <citation type="submission" date="2020-08" db="EMBL/GenBank/DDBJ databases">
        <title>Sequencing the genomes of 1000 actinobacteria strains.</title>
        <authorList>
            <person name="Klenk H.-P."/>
        </authorList>
    </citation>
    <scope>NUCLEOTIDE SEQUENCE [LARGE SCALE GENOMIC DNA]</scope>
    <source>
        <strain evidence="2 3">DSM 45790</strain>
    </source>
</reference>
<evidence type="ECO:0000259" key="1">
    <source>
        <dbReference type="Pfam" id="PF13462"/>
    </source>
</evidence>
<dbReference type="AlphaFoldDB" id="A0A7W9DNW2"/>
<dbReference type="InterPro" id="IPR036249">
    <property type="entry name" value="Thioredoxin-like_sf"/>
</dbReference>
<dbReference type="RefSeq" id="WP_184609202.1">
    <property type="nucleotide sequence ID" value="NZ_BOOS01000023.1"/>
</dbReference>
<dbReference type="Proteomes" id="UP000588112">
    <property type="component" value="Unassembled WGS sequence"/>
</dbReference>
<evidence type="ECO:0000313" key="3">
    <source>
        <dbReference type="Proteomes" id="UP000588112"/>
    </source>
</evidence>
<comment type="caution">
    <text evidence="2">The sequence shown here is derived from an EMBL/GenBank/DDBJ whole genome shotgun (WGS) entry which is preliminary data.</text>
</comment>